<dbReference type="InterPro" id="IPR029787">
    <property type="entry name" value="Nucleotide_cyclase"/>
</dbReference>
<dbReference type="InterPro" id="IPR013656">
    <property type="entry name" value="PAS_4"/>
</dbReference>
<dbReference type="InterPro" id="IPR043128">
    <property type="entry name" value="Rev_trsase/Diguanyl_cyclase"/>
</dbReference>
<accession>A0ABX0YDN3</accession>
<dbReference type="InterPro" id="IPR029016">
    <property type="entry name" value="GAF-like_dom_sf"/>
</dbReference>
<dbReference type="EMBL" id="JAAVJI010000002">
    <property type="protein sequence ID" value="NJP00173.1"/>
    <property type="molecule type" value="Genomic_DNA"/>
</dbReference>
<evidence type="ECO:0000256" key="1">
    <source>
        <dbReference type="ARBA" id="ARBA00022777"/>
    </source>
</evidence>
<feature type="domain" description="PAC" evidence="3">
    <location>
        <begin position="255"/>
        <end position="307"/>
    </location>
</feature>
<dbReference type="PROSITE" id="PS50112">
    <property type="entry name" value="PAS"/>
    <property type="match status" value="2"/>
</dbReference>
<keyword evidence="1" id="KW-0808">Transferase</keyword>
<dbReference type="SMART" id="SM00086">
    <property type="entry name" value="PAC"/>
    <property type="match status" value="2"/>
</dbReference>
<dbReference type="SMART" id="SM00065">
    <property type="entry name" value="GAF"/>
    <property type="match status" value="1"/>
</dbReference>
<dbReference type="Pfam" id="PF01590">
    <property type="entry name" value="GAF"/>
    <property type="match status" value="1"/>
</dbReference>
<dbReference type="SUPFAM" id="SSF55785">
    <property type="entry name" value="PYP-like sensor domain (PAS domain)"/>
    <property type="match status" value="2"/>
</dbReference>
<evidence type="ECO:0000259" key="2">
    <source>
        <dbReference type="PROSITE" id="PS50112"/>
    </source>
</evidence>
<dbReference type="InterPro" id="IPR052155">
    <property type="entry name" value="Biofilm_reg_signaling"/>
</dbReference>
<dbReference type="SMART" id="SM00267">
    <property type="entry name" value="GGDEF"/>
    <property type="match status" value="1"/>
</dbReference>
<dbReference type="InterPro" id="IPR000014">
    <property type="entry name" value="PAS"/>
</dbReference>
<gene>
    <name evidence="5" type="ORF">HBH25_04780</name>
</gene>
<dbReference type="InterPro" id="IPR035965">
    <property type="entry name" value="PAS-like_dom_sf"/>
</dbReference>
<feature type="domain" description="GGDEF" evidence="4">
    <location>
        <begin position="477"/>
        <end position="611"/>
    </location>
</feature>
<dbReference type="InterPro" id="IPR000160">
    <property type="entry name" value="GGDEF_dom"/>
</dbReference>
<comment type="caution">
    <text evidence="5">The sequence shown here is derived from an EMBL/GenBank/DDBJ whole genome shotgun (WGS) entry which is preliminary data.</text>
</comment>
<dbReference type="PANTHER" id="PTHR44757">
    <property type="entry name" value="DIGUANYLATE CYCLASE DGCP"/>
    <property type="match status" value="1"/>
</dbReference>
<organism evidence="5 6">
    <name type="scientific">Pseudomonas quercus</name>
    <dbReference type="NCBI Taxonomy" id="2722792"/>
    <lineage>
        <taxon>Bacteria</taxon>
        <taxon>Pseudomonadati</taxon>
        <taxon>Pseudomonadota</taxon>
        <taxon>Gammaproteobacteria</taxon>
        <taxon>Pseudomonadales</taxon>
        <taxon>Pseudomonadaceae</taxon>
        <taxon>Pseudomonas</taxon>
    </lineage>
</organism>
<dbReference type="Gene3D" id="3.30.70.270">
    <property type="match status" value="1"/>
</dbReference>
<evidence type="ECO:0000313" key="6">
    <source>
        <dbReference type="Proteomes" id="UP000746535"/>
    </source>
</evidence>
<dbReference type="RefSeq" id="WP_168082058.1">
    <property type="nucleotide sequence ID" value="NZ_JAAVJI010000002.1"/>
</dbReference>
<dbReference type="InterPro" id="IPR001610">
    <property type="entry name" value="PAC"/>
</dbReference>
<keyword evidence="6" id="KW-1185">Reference proteome</keyword>
<dbReference type="Pfam" id="PF00990">
    <property type="entry name" value="GGDEF"/>
    <property type="match status" value="1"/>
</dbReference>
<proteinExistence type="predicted"/>
<dbReference type="Gene3D" id="3.30.450.20">
    <property type="entry name" value="PAS domain"/>
    <property type="match status" value="2"/>
</dbReference>
<dbReference type="InterPro" id="IPR013655">
    <property type="entry name" value="PAS_fold_3"/>
</dbReference>
<sequence length="617" mass="68638">MLTALLPSNETARLRMLHSLALLDTPPEECFDRATRVLAQLLRVPIAMVSLVDGDRQWFKSKVGLEVCETSRDVAFCAHALASPEMMLVEDALADERFVDNPLVTGEPHVRFYAGVPLTSDDGLVLGALCAVDTKPRTLSEGERAAMVDLARMVERDLLQRSVACDIRLVNAHERQARAVVEARFLTVFQQAPTGKALVNLEGFFTEVNARLCELTGYARETLLSKCFADITYPDDLPADLAMADELLAGLRDTFTLEKRYVCQDGSLVWVELSVSLVRDSDGEPQHFIADIVDISLRKHHERLLQQHQEELEHRVEARTEELSRSRGTLQIITDNLPILISHVDRNLRYLFNNDVYRQVFGVSPQALIGKRIKDVLSHELYTELLPYFERALAGERVVHDHVHYTSDPSRVWAASYIPDIREGEVHGFFVMSQDITERKQIERSLHDKAMRDTLTDLPNRRALNELLIQLAQVPAPEFAVLFLDLDGFKAVNDSYGHDLGDVLLQQVAVRLQHTVRKADFTCRLAGDEFVVVAQGVSSEAIAKRIAEGICRALAEPFVLDGKAARIGASIGVALHVPGSGQGVEAILGRADAAMYAAKRRGKNGYQVAGREHTAAS</sequence>
<feature type="domain" description="PAS" evidence="2">
    <location>
        <begin position="181"/>
        <end position="236"/>
    </location>
</feature>
<protein>
    <submittedName>
        <fullName evidence="5">Diguanylate cyclase</fullName>
    </submittedName>
</protein>
<dbReference type="PROSITE" id="PS50113">
    <property type="entry name" value="PAC"/>
    <property type="match status" value="1"/>
</dbReference>
<dbReference type="CDD" id="cd00130">
    <property type="entry name" value="PAS"/>
    <property type="match status" value="2"/>
</dbReference>
<dbReference type="Gene3D" id="3.30.450.40">
    <property type="match status" value="1"/>
</dbReference>
<evidence type="ECO:0000259" key="3">
    <source>
        <dbReference type="PROSITE" id="PS50113"/>
    </source>
</evidence>
<evidence type="ECO:0000259" key="4">
    <source>
        <dbReference type="PROSITE" id="PS50887"/>
    </source>
</evidence>
<dbReference type="SUPFAM" id="SSF55073">
    <property type="entry name" value="Nucleotide cyclase"/>
    <property type="match status" value="1"/>
</dbReference>
<dbReference type="SUPFAM" id="SSF55781">
    <property type="entry name" value="GAF domain-like"/>
    <property type="match status" value="1"/>
</dbReference>
<feature type="domain" description="PAS" evidence="2">
    <location>
        <begin position="326"/>
        <end position="396"/>
    </location>
</feature>
<evidence type="ECO:0000313" key="5">
    <source>
        <dbReference type="EMBL" id="NJP00173.1"/>
    </source>
</evidence>
<dbReference type="CDD" id="cd01949">
    <property type="entry name" value="GGDEF"/>
    <property type="match status" value="1"/>
</dbReference>
<keyword evidence="1" id="KW-0418">Kinase</keyword>
<dbReference type="Pfam" id="PF08447">
    <property type="entry name" value="PAS_3"/>
    <property type="match status" value="1"/>
</dbReference>
<reference evidence="5 6" key="1">
    <citation type="submission" date="2020-03" db="EMBL/GenBank/DDBJ databases">
        <authorList>
            <person name="Wang L."/>
            <person name="He N."/>
            <person name="Li Y."/>
            <person name="Fang Y."/>
            <person name="Zhang F."/>
        </authorList>
    </citation>
    <scope>NUCLEOTIDE SEQUENCE [LARGE SCALE GENOMIC DNA]</scope>
    <source>
        <strain evidence="6">hsmgli-8</strain>
    </source>
</reference>
<dbReference type="SMART" id="SM00091">
    <property type="entry name" value="PAS"/>
    <property type="match status" value="2"/>
</dbReference>
<dbReference type="NCBIfam" id="TIGR00254">
    <property type="entry name" value="GGDEF"/>
    <property type="match status" value="1"/>
</dbReference>
<name>A0ABX0YDN3_9PSED</name>
<dbReference type="InterPro" id="IPR003018">
    <property type="entry name" value="GAF"/>
</dbReference>
<dbReference type="PANTHER" id="PTHR44757:SF2">
    <property type="entry name" value="BIOFILM ARCHITECTURE MAINTENANCE PROTEIN MBAA"/>
    <property type="match status" value="1"/>
</dbReference>
<dbReference type="Proteomes" id="UP000746535">
    <property type="component" value="Unassembled WGS sequence"/>
</dbReference>
<dbReference type="NCBIfam" id="TIGR00229">
    <property type="entry name" value="sensory_box"/>
    <property type="match status" value="2"/>
</dbReference>
<dbReference type="PROSITE" id="PS50887">
    <property type="entry name" value="GGDEF"/>
    <property type="match status" value="1"/>
</dbReference>
<dbReference type="Pfam" id="PF08448">
    <property type="entry name" value="PAS_4"/>
    <property type="match status" value="1"/>
</dbReference>
<dbReference type="InterPro" id="IPR000700">
    <property type="entry name" value="PAS-assoc_C"/>
</dbReference>